<feature type="non-terminal residue" evidence="2">
    <location>
        <position position="1"/>
    </location>
</feature>
<sequence length="128" mass="13412">SSPSLILYCAPPLPGYHHSLPSSPYSTGPEGQRLPSSGTMSSEFLNQGVPAKILLLVCNAAGTGQQAVSPGGSIKVSSPTRVWESPSLSFSFKRLAVVDQTTPPSRSQQMTAGRLVRAKVKDVGVADF</sequence>
<accession>A0A5J5CWY9</accession>
<organism evidence="2 3">
    <name type="scientific">Etheostoma spectabile</name>
    <name type="common">orangethroat darter</name>
    <dbReference type="NCBI Taxonomy" id="54343"/>
    <lineage>
        <taxon>Eukaryota</taxon>
        <taxon>Metazoa</taxon>
        <taxon>Chordata</taxon>
        <taxon>Craniata</taxon>
        <taxon>Vertebrata</taxon>
        <taxon>Euteleostomi</taxon>
        <taxon>Actinopterygii</taxon>
        <taxon>Neopterygii</taxon>
        <taxon>Teleostei</taxon>
        <taxon>Neoteleostei</taxon>
        <taxon>Acanthomorphata</taxon>
        <taxon>Eupercaria</taxon>
        <taxon>Perciformes</taxon>
        <taxon>Percoidei</taxon>
        <taxon>Percidae</taxon>
        <taxon>Etheostomatinae</taxon>
        <taxon>Etheostoma</taxon>
    </lineage>
</organism>
<evidence type="ECO:0000256" key="1">
    <source>
        <dbReference type="SAM" id="MobiDB-lite"/>
    </source>
</evidence>
<dbReference type="EMBL" id="VOFY01000015">
    <property type="protein sequence ID" value="KAA8585644.1"/>
    <property type="molecule type" value="Genomic_DNA"/>
</dbReference>
<evidence type="ECO:0000313" key="3">
    <source>
        <dbReference type="Proteomes" id="UP000327493"/>
    </source>
</evidence>
<dbReference type="AlphaFoldDB" id="A0A5J5CWY9"/>
<dbReference type="Proteomes" id="UP000327493">
    <property type="component" value="Chromosome 15"/>
</dbReference>
<name>A0A5J5CWY9_9PERO</name>
<feature type="region of interest" description="Disordered" evidence="1">
    <location>
        <begin position="19"/>
        <end position="41"/>
    </location>
</feature>
<evidence type="ECO:0000313" key="2">
    <source>
        <dbReference type="EMBL" id="KAA8585644.1"/>
    </source>
</evidence>
<keyword evidence="3" id="KW-1185">Reference proteome</keyword>
<reference evidence="2 3" key="1">
    <citation type="submission" date="2019-08" db="EMBL/GenBank/DDBJ databases">
        <title>A chromosome-level genome assembly, high-density linkage maps, and genome scans reveal the genomic architecture of hybrid incompatibilities underlying speciation via character displacement in darters (Percidae: Etheostominae).</title>
        <authorList>
            <person name="Moran R.L."/>
            <person name="Catchen J.M."/>
            <person name="Fuller R.C."/>
        </authorList>
    </citation>
    <scope>NUCLEOTIDE SEQUENCE [LARGE SCALE GENOMIC DNA]</scope>
    <source>
        <strain evidence="2">EspeVRDwgs_2016</strain>
        <tissue evidence="2">Muscle</tissue>
    </source>
</reference>
<proteinExistence type="predicted"/>
<gene>
    <name evidence="2" type="ORF">FQN60_004338</name>
</gene>
<protein>
    <submittedName>
        <fullName evidence="2">Uncharacterized protein</fullName>
    </submittedName>
</protein>
<comment type="caution">
    <text evidence="2">The sequence shown here is derived from an EMBL/GenBank/DDBJ whole genome shotgun (WGS) entry which is preliminary data.</text>
</comment>